<keyword evidence="9 12" id="KW-1133">Transmembrane helix</keyword>
<evidence type="ECO:0000256" key="5">
    <source>
        <dbReference type="ARBA" id="ARBA00022692"/>
    </source>
</evidence>
<dbReference type="GO" id="GO:0006508">
    <property type="term" value="P:proteolysis"/>
    <property type="evidence" value="ECO:0007669"/>
    <property type="project" value="UniProtKB-KW"/>
</dbReference>
<evidence type="ECO:0000256" key="10">
    <source>
        <dbReference type="ARBA" id="ARBA00023049"/>
    </source>
</evidence>
<name>A0A2P1NJC3_9BURK</name>
<dbReference type="EMBL" id="CP027792">
    <property type="protein sequence ID" value="AVP57145.1"/>
    <property type="molecule type" value="Genomic_DNA"/>
</dbReference>
<dbReference type="AlphaFoldDB" id="A0A2P1NJC3"/>
<keyword evidence="4" id="KW-0645">Protease</keyword>
<gene>
    <name evidence="14" type="ORF">C7H73_05350</name>
</gene>
<protein>
    <submittedName>
        <fullName evidence="14">Peptidase M48</fullName>
    </submittedName>
</protein>
<evidence type="ECO:0000259" key="13">
    <source>
        <dbReference type="Pfam" id="PF01435"/>
    </source>
</evidence>
<accession>A0A2P1NJC3</accession>
<proteinExistence type="predicted"/>
<feature type="domain" description="Peptidase M48" evidence="13">
    <location>
        <begin position="154"/>
        <end position="332"/>
    </location>
</feature>
<keyword evidence="15" id="KW-1185">Reference proteome</keyword>
<dbReference type="Proteomes" id="UP000241829">
    <property type="component" value="Chromosome"/>
</dbReference>
<evidence type="ECO:0000256" key="2">
    <source>
        <dbReference type="ARBA" id="ARBA00004651"/>
    </source>
</evidence>
<dbReference type="GO" id="GO:0005886">
    <property type="term" value="C:plasma membrane"/>
    <property type="evidence" value="ECO:0007669"/>
    <property type="project" value="UniProtKB-SubCell"/>
</dbReference>
<dbReference type="KEGG" id="melm:C7H73_05350"/>
<keyword evidence="10" id="KW-0482">Metalloprotease</keyword>
<keyword evidence="5 12" id="KW-0812">Transmembrane</keyword>
<dbReference type="InterPro" id="IPR050083">
    <property type="entry name" value="HtpX_protease"/>
</dbReference>
<comment type="subcellular location">
    <subcellularLocation>
        <location evidence="2">Cell membrane</location>
        <topology evidence="2">Multi-pass membrane protein</topology>
    </subcellularLocation>
</comment>
<keyword evidence="11 12" id="KW-0472">Membrane</keyword>
<evidence type="ECO:0000256" key="12">
    <source>
        <dbReference type="SAM" id="Phobius"/>
    </source>
</evidence>
<dbReference type="InterPro" id="IPR001915">
    <property type="entry name" value="Peptidase_M48"/>
</dbReference>
<evidence type="ECO:0000256" key="3">
    <source>
        <dbReference type="ARBA" id="ARBA00022475"/>
    </source>
</evidence>
<dbReference type="PANTHER" id="PTHR43221:SF1">
    <property type="entry name" value="PROTEASE HTPX"/>
    <property type="match status" value="1"/>
</dbReference>
<dbReference type="GO" id="GO:0004222">
    <property type="term" value="F:metalloendopeptidase activity"/>
    <property type="evidence" value="ECO:0007669"/>
    <property type="project" value="InterPro"/>
</dbReference>
<evidence type="ECO:0000313" key="14">
    <source>
        <dbReference type="EMBL" id="AVP57145.1"/>
    </source>
</evidence>
<feature type="transmembrane region" description="Helical" evidence="12">
    <location>
        <begin position="28"/>
        <end position="54"/>
    </location>
</feature>
<evidence type="ECO:0000256" key="8">
    <source>
        <dbReference type="ARBA" id="ARBA00022833"/>
    </source>
</evidence>
<dbReference type="CDD" id="cd07328">
    <property type="entry name" value="M48_Ste24p_like"/>
    <property type="match status" value="1"/>
</dbReference>
<evidence type="ECO:0000256" key="4">
    <source>
        <dbReference type="ARBA" id="ARBA00022670"/>
    </source>
</evidence>
<evidence type="ECO:0000256" key="11">
    <source>
        <dbReference type="ARBA" id="ARBA00023136"/>
    </source>
</evidence>
<evidence type="ECO:0000256" key="7">
    <source>
        <dbReference type="ARBA" id="ARBA00022801"/>
    </source>
</evidence>
<evidence type="ECO:0000256" key="9">
    <source>
        <dbReference type="ARBA" id="ARBA00022989"/>
    </source>
</evidence>
<dbReference type="Pfam" id="PF01435">
    <property type="entry name" value="Peptidase_M48"/>
    <property type="match status" value="1"/>
</dbReference>
<dbReference type="GO" id="GO:0046872">
    <property type="term" value="F:metal ion binding"/>
    <property type="evidence" value="ECO:0007669"/>
    <property type="project" value="UniProtKB-KW"/>
</dbReference>
<keyword evidence="3" id="KW-1003">Cell membrane</keyword>
<evidence type="ECO:0000256" key="1">
    <source>
        <dbReference type="ARBA" id="ARBA00001947"/>
    </source>
</evidence>
<evidence type="ECO:0000256" key="6">
    <source>
        <dbReference type="ARBA" id="ARBA00022723"/>
    </source>
</evidence>
<dbReference type="Gene3D" id="3.30.2010.10">
    <property type="entry name" value="Metalloproteases ('zincins'), catalytic domain"/>
    <property type="match status" value="1"/>
</dbReference>
<feature type="transmembrane region" description="Helical" evidence="12">
    <location>
        <begin position="66"/>
        <end position="85"/>
    </location>
</feature>
<keyword evidence="8" id="KW-0862">Zinc</keyword>
<comment type="cofactor">
    <cofactor evidence="1">
        <name>Zn(2+)</name>
        <dbReference type="ChEBI" id="CHEBI:29105"/>
    </cofactor>
</comment>
<sequence>MEQADFIHLVRVSEMASADNSRAYRRGVAAFAALGYAWVLGCLALSGGLLAWVLPRLLQGRLRFAWVWLAFAACGLLWLSLRALWLPRSPAQGVQITAREAPALFEALERIRRKIKGPPIHEVYLDDDFNACIRQEPRFGVLGGARNQLTVGLPLLMALDQRRLLAVLAHEYGHLRGDHGRFAAWIYRARLGWQRLYQGMEDDASPLAVATRAFLDWYVPRLLARTFALARQDEYEADRVAARLLGRQEMAAALTELEIKGAWLGEHFWRQHWRGALAQPLPAGPFAALQRQLLLPPEPAFAQAALRSATRRISSVDDTHPVLRDRVEALTGARPALPPWSRRGALALLGEQAPRWLAHFDARWRKDNASTWKQHHARLRRTQERVQALQAAAAGQGAGDTVELARLLRRLDPQAPVQPLYERVLAREPGHVGALLGLADSLQPHDSAARLRCCEALWEASPTHRWGVACAAVQALEAHAQAGGEHDAPALKLWRERVRQAEPPEDEAIEELHHTPLLNHVARHDLSAFELADLQAELALRRPVARAWLVRKHLKALPQRRIYLLFVQLHGLDAPARGALCQQLQDALDLPGQLLVRAAGDTAALQDIERQAFEPIHAGPAAV</sequence>
<keyword evidence="6" id="KW-0479">Metal-binding</keyword>
<reference evidence="15" key="1">
    <citation type="submission" date="2018-03" db="EMBL/GenBank/DDBJ databases">
        <title>Genome sequencing of Melaminivora sp. strain SC2-7.</title>
        <authorList>
            <person name="Kim S.-J."/>
            <person name="Heo J."/>
            <person name="Ahn J.-H."/>
            <person name="Kwon S.-W."/>
        </authorList>
    </citation>
    <scope>NUCLEOTIDE SEQUENCE [LARGE SCALE GENOMIC DNA]</scope>
    <source>
        <strain evidence="15">SC2-7</strain>
    </source>
</reference>
<dbReference type="PANTHER" id="PTHR43221">
    <property type="entry name" value="PROTEASE HTPX"/>
    <property type="match status" value="1"/>
</dbReference>
<organism evidence="14 15">
    <name type="scientific">Pulveribacter suum</name>
    <dbReference type="NCBI Taxonomy" id="2116657"/>
    <lineage>
        <taxon>Bacteria</taxon>
        <taxon>Pseudomonadati</taxon>
        <taxon>Pseudomonadota</taxon>
        <taxon>Betaproteobacteria</taxon>
        <taxon>Burkholderiales</taxon>
        <taxon>Comamonadaceae</taxon>
        <taxon>Pulveribacter</taxon>
    </lineage>
</organism>
<keyword evidence="7" id="KW-0378">Hydrolase</keyword>
<dbReference type="RefSeq" id="WP_106845702.1">
    <property type="nucleotide sequence ID" value="NZ_CP027792.1"/>
</dbReference>
<dbReference type="OrthoDB" id="9789270at2"/>
<evidence type="ECO:0000313" key="15">
    <source>
        <dbReference type="Proteomes" id="UP000241829"/>
    </source>
</evidence>